<dbReference type="EMBL" id="JAPDRQ010000189">
    <property type="protein sequence ID" value="KAJ9652628.1"/>
    <property type="molecule type" value="Genomic_DNA"/>
</dbReference>
<evidence type="ECO:0000313" key="2">
    <source>
        <dbReference type="Proteomes" id="UP001172386"/>
    </source>
</evidence>
<protein>
    <submittedName>
        <fullName evidence="1">Uncharacterized protein</fullName>
    </submittedName>
</protein>
<evidence type="ECO:0000313" key="1">
    <source>
        <dbReference type="EMBL" id="KAJ9652628.1"/>
    </source>
</evidence>
<dbReference type="Proteomes" id="UP001172386">
    <property type="component" value="Unassembled WGS sequence"/>
</dbReference>
<proteinExistence type="predicted"/>
<gene>
    <name evidence="1" type="ORF">H2198_008108</name>
</gene>
<reference evidence="1" key="1">
    <citation type="submission" date="2022-10" db="EMBL/GenBank/DDBJ databases">
        <title>Culturing micro-colonial fungi from biological soil crusts in the Mojave desert and describing Neophaeococcomyces mojavensis, and introducing the new genera and species Taxawa tesnikishii.</title>
        <authorList>
            <person name="Kurbessoian T."/>
            <person name="Stajich J.E."/>
        </authorList>
    </citation>
    <scope>NUCLEOTIDE SEQUENCE</scope>
    <source>
        <strain evidence="1">JES_112</strain>
    </source>
</reference>
<accession>A0ACC2ZYC4</accession>
<name>A0ACC2ZYC4_9EURO</name>
<sequence length="395" mass="44240">MASTPPAQIRDEARTPPTPLHGSAYHSKPSPSPYNTRSSVQKTPGSAETFTTRSPQSSHTPRSPQRDFHSADLHSVQFTPQRKSTRCVQIISPASPESDTTTHLPAQNQNRSYLSTTTIMAEGMLPTPVKTPQKHKDIKPNMAARVLFQDAPIASPRKQKKRRHNGFSLESFSENSAAQSSIPIFTDSRDQLPELDASEENPFYAKPADKQHSVRKVKGTSKRRKVSAEKPLDPQVEDAIKKDEGMVYLFRGKKVYRRFEDLGDEEEIIDPEELGLLQRERGGRELTTPLKTLTRKSIKPRRLFQTEEKQQQISSQTDEEAETEIEDNQEEITSEREQPSPSRTTRSTVTRATSSSGQKGSPFDSWRRLKPGARSSPSAPASRSRKRTAAEALEA</sequence>
<comment type="caution">
    <text evidence="1">The sequence shown here is derived from an EMBL/GenBank/DDBJ whole genome shotgun (WGS) entry which is preliminary data.</text>
</comment>
<keyword evidence="2" id="KW-1185">Reference proteome</keyword>
<organism evidence="1 2">
    <name type="scientific">Neophaeococcomyces mojaviensis</name>
    <dbReference type="NCBI Taxonomy" id="3383035"/>
    <lineage>
        <taxon>Eukaryota</taxon>
        <taxon>Fungi</taxon>
        <taxon>Dikarya</taxon>
        <taxon>Ascomycota</taxon>
        <taxon>Pezizomycotina</taxon>
        <taxon>Eurotiomycetes</taxon>
        <taxon>Chaetothyriomycetidae</taxon>
        <taxon>Chaetothyriales</taxon>
        <taxon>Chaetothyriales incertae sedis</taxon>
        <taxon>Neophaeococcomyces</taxon>
    </lineage>
</organism>